<dbReference type="STRING" id="379508.A5DS30"/>
<evidence type="ECO:0000256" key="4">
    <source>
        <dbReference type="ARBA" id="ARBA00023203"/>
    </source>
</evidence>
<dbReference type="VEuPathDB" id="FungiDB:LELG_00166"/>
<dbReference type="PRINTS" id="PR00191">
    <property type="entry name" value="FACTINCAPA"/>
</dbReference>
<dbReference type="SUPFAM" id="SSF90096">
    <property type="entry name" value="Subunits of heterodimeric actin filament capping protein Capz"/>
    <property type="match status" value="1"/>
</dbReference>
<dbReference type="InterPro" id="IPR017865">
    <property type="entry name" value="F-actin_cap_asu_CS"/>
</dbReference>
<dbReference type="GO" id="GO:0005934">
    <property type="term" value="C:cellular bud tip"/>
    <property type="evidence" value="ECO:0007669"/>
    <property type="project" value="EnsemblFungi"/>
</dbReference>
<name>A5DS30_LODEL</name>
<evidence type="ECO:0000256" key="5">
    <source>
        <dbReference type="ARBA" id="ARBA00025389"/>
    </source>
</evidence>
<dbReference type="InterPro" id="IPR042489">
    <property type="entry name" value="CapZ_alpha_1"/>
</dbReference>
<evidence type="ECO:0000256" key="6">
    <source>
        <dbReference type="RuleBase" id="RU365077"/>
    </source>
</evidence>
<keyword evidence="4 6" id="KW-0009">Actin-binding</keyword>
<dbReference type="InterPro" id="IPR002189">
    <property type="entry name" value="CapZ_alpha"/>
</dbReference>
<sequence>MSVQLQDLITSLVESAPSTELSSVAENLGAITTGISKSTIENAIAEFINSTPIAISGYIISKFNKDSQSSKYIDFVKEEKFNFDVLKNRIIDVESYSTDGQINANLVKKLEEYGEDYYRDFTFNIIPEGFADDNDKSFRIIIIGQKQNQNNFYTGAWRSEYKVNGDQITGVVALDIHYFEEGNVRLKYTDDEISGTLGKSGDASGIVNFINKLENAIELKIIEQFQSLNQQSFKNLRRVLPVTRSKINWGNAIGNYRLGSDVVNKK</sequence>
<dbReference type="InterPro" id="IPR042276">
    <property type="entry name" value="CapZ_alpha/beta_2"/>
</dbReference>
<keyword evidence="8" id="KW-1185">Reference proteome</keyword>
<evidence type="ECO:0000313" key="8">
    <source>
        <dbReference type="Proteomes" id="UP000001996"/>
    </source>
</evidence>
<dbReference type="GO" id="GO:0051015">
    <property type="term" value="F:actin filament binding"/>
    <property type="evidence" value="ECO:0007669"/>
    <property type="project" value="EnsemblFungi"/>
</dbReference>
<evidence type="ECO:0000313" key="7">
    <source>
        <dbReference type="EMBL" id="EDK41988.1"/>
    </source>
</evidence>
<dbReference type="Pfam" id="PF01267">
    <property type="entry name" value="F-actin_cap_A"/>
    <property type="match status" value="1"/>
</dbReference>
<dbReference type="GO" id="GO:0000131">
    <property type="term" value="C:incipient cellular bud site"/>
    <property type="evidence" value="ECO:0007669"/>
    <property type="project" value="EnsemblFungi"/>
</dbReference>
<dbReference type="GO" id="GO:0030036">
    <property type="term" value="P:actin cytoskeleton organization"/>
    <property type="evidence" value="ECO:0007669"/>
    <property type="project" value="TreeGrafter"/>
</dbReference>
<reference evidence="7 8" key="1">
    <citation type="journal article" date="2009" name="Nature">
        <title>Evolution of pathogenicity and sexual reproduction in eight Candida genomes.</title>
        <authorList>
            <person name="Butler G."/>
            <person name="Rasmussen M.D."/>
            <person name="Lin M.F."/>
            <person name="Santos M.A."/>
            <person name="Sakthikumar S."/>
            <person name="Munro C.A."/>
            <person name="Rheinbay E."/>
            <person name="Grabherr M."/>
            <person name="Forche A."/>
            <person name="Reedy J.L."/>
            <person name="Agrafioti I."/>
            <person name="Arnaud M.B."/>
            <person name="Bates S."/>
            <person name="Brown A.J."/>
            <person name="Brunke S."/>
            <person name="Costanzo M.C."/>
            <person name="Fitzpatrick D.A."/>
            <person name="de Groot P.W."/>
            <person name="Harris D."/>
            <person name="Hoyer L.L."/>
            <person name="Hube B."/>
            <person name="Klis F.M."/>
            <person name="Kodira C."/>
            <person name="Lennard N."/>
            <person name="Logue M.E."/>
            <person name="Martin R."/>
            <person name="Neiman A.M."/>
            <person name="Nikolaou E."/>
            <person name="Quail M.A."/>
            <person name="Quinn J."/>
            <person name="Santos M.C."/>
            <person name="Schmitzberger F.F."/>
            <person name="Sherlock G."/>
            <person name="Shah P."/>
            <person name="Silverstein K.A."/>
            <person name="Skrzypek M.S."/>
            <person name="Soll D."/>
            <person name="Staggs R."/>
            <person name="Stansfield I."/>
            <person name="Stumpf M.P."/>
            <person name="Sudbery P.E."/>
            <person name="Srikantha T."/>
            <person name="Zeng Q."/>
            <person name="Berman J."/>
            <person name="Berriman M."/>
            <person name="Heitman J."/>
            <person name="Gow N.A."/>
            <person name="Lorenz M.C."/>
            <person name="Birren B.W."/>
            <person name="Kellis M."/>
            <person name="Cuomo C.A."/>
        </authorList>
    </citation>
    <scope>NUCLEOTIDE SEQUENCE [LARGE SCALE GENOMIC DNA]</scope>
    <source>
        <strain evidence="8">ATCC 11503 / BCRC 21390 / CBS 2605 / JCM 1781 / NBRC 1676 / NRRL YB-4239</strain>
    </source>
</reference>
<dbReference type="Gene3D" id="3.90.1150.210">
    <property type="entry name" value="F-actin capping protein, beta subunit"/>
    <property type="match status" value="1"/>
</dbReference>
<dbReference type="GeneID" id="5235623"/>
<comment type="similarity">
    <text evidence="1 6">Belongs to the F-actin-capping protein alpha subunit family.</text>
</comment>
<dbReference type="PANTHER" id="PTHR10653">
    <property type="entry name" value="F-ACTIN-CAPPING PROTEIN SUBUNIT ALPHA"/>
    <property type="match status" value="1"/>
</dbReference>
<dbReference type="Proteomes" id="UP000001996">
    <property type="component" value="Unassembled WGS sequence"/>
</dbReference>
<dbReference type="PANTHER" id="PTHR10653:SF0">
    <property type="entry name" value="F-ACTIN-CAPPING PROTEIN SUBUNIT ALPHA"/>
    <property type="match status" value="1"/>
</dbReference>
<comment type="subunit">
    <text evidence="6">Heterodimer of an alpha and a beta subunit.</text>
</comment>
<dbReference type="InterPro" id="IPR037282">
    <property type="entry name" value="CapZ_alpha/beta"/>
</dbReference>
<dbReference type="FunCoup" id="A5DS30">
    <property type="interactions" value="781"/>
</dbReference>
<proteinExistence type="inferred from homology"/>
<dbReference type="GO" id="GO:0030479">
    <property type="term" value="C:actin cortical patch"/>
    <property type="evidence" value="ECO:0007669"/>
    <property type="project" value="EnsemblFungi"/>
</dbReference>
<dbReference type="eggNOG" id="KOG0836">
    <property type="taxonomic scope" value="Eukaryota"/>
</dbReference>
<evidence type="ECO:0000256" key="1">
    <source>
        <dbReference type="ARBA" id="ARBA00010479"/>
    </source>
</evidence>
<dbReference type="GO" id="GO:0051016">
    <property type="term" value="P:barbed-end actin filament capping"/>
    <property type="evidence" value="ECO:0007669"/>
    <property type="project" value="UniProtKB-UniRule"/>
</dbReference>
<protein>
    <recommendedName>
        <fullName evidence="2 6">F-actin-capping protein subunit alpha</fullName>
    </recommendedName>
</protein>
<evidence type="ECO:0000256" key="2">
    <source>
        <dbReference type="ARBA" id="ARBA00014038"/>
    </source>
</evidence>
<dbReference type="OrthoDB" id="340550at2759"/>
<dbReference type="OMA" id="VACIEDH"/>
<evidence type="ECO:0000256" key="3">
    <source>
        <dbReference type="ARBA" id="ARBA00022467"/>
    </source>
</evidence>
<dbReference type="GO" id="GO:0008290">
    <property type="term" value="C:F-actin capping protein complex"/>
    <property type="evidence" value="ECO:0007669"/>
    <property type="project" value="UniProtKB-UniRule"/>
</dbReference>
<dbReference type="EMBL" id="CH981524">
    <property type="protein sequence ID" value="EDK41988.1"/>
    <property type="molecule type" value="Genomic_DNA"/>
</dbReference>
<dbReference type="AlphaFoldDB" id="A5DS30"/>
<organism evidence="7 8">
    <name type="scientific">Lodderomyces elongisporus (strain ATCC 11503 / CBS 2605 / JCM 1781 / NBRC 1676 / NRRL YB-4239)</name>
    <name type="common">Yeast</name>
    <name type="synonym">Saccharomyces elongisporus</name>
    <dbReference type="NCBI Taxonomy" id="379508"/>
    <lineage>
        <taxon>Eukaryota</taxon>
        <taxon>Fungi</taxon>
        <taxon>Dikarya</taxon>
        <taxon>Ascomycota</taxon>
        <taxon>Saccharomycotina</taxon>
        <taxon>Pichiomycetes</taxon>
        <taxon>Debaryomycetaceae</taxon>
        <taxon>Candida/Lodderomyces clade</taxon>
        <taxon>Lodderomyces</taxon>
    </lineage>
</organism>
<dbReference type="KEGG" id="lel:PVL30_000160"/>
<accession>A5DS30</accession>
<dbReference type="HOGENOM" id="CLU_045161_3_0_1"/>
<gene>
    <name evidence="7" type="ORF">LELG_00166</name>
</gene>
<comment type="function">
    <text evidence="5 6">F-actin-capping proteins bind in a Ca(2+)-independent manner to the fast growing ends of actin filaments (barbed end) thereby blocking the exchange of subunits at these ends. Unlike other capping proteins (such as gelsolin and severin), these proteins do not sever actin filaments.</text>
</comment>
<keyword evidence="3 6" id="KW-0117">Actin capping</keyword>
<dbReference type="Gene3D" id="3.30.1140.60">
    <property type="entry name" value="F-actin capping protein, alpha subunit"/>
    <property type="match status" value="1"/>
</dbReference>
<dbReference type="GO" id="GO:0110085">
    <property type="term" value="C:mitotic actomyosin contractile ring"/>
    <property type="evidence" value="ECO:0007669"/>
    <property type="project" value="EnsemblFungi"/>
</dbReference>
<dbReference type="InParanoid" id="A5DS30"/>
<dbReference type="PROSITE" id="PS00749">
    <property type="entry name" value="F_ACTIN_CAPPING_A_2"/>
    <property type="match status" value="1"/>
</dbReference>